<name>A0A1T5K5G7_9MICO</name>
<dbReference type="GO" id="GO:0000976">
    <property type="term" value="F:transcription cis-regulatory region binding"/>
    <property type="evidence" value="ECO:0007669"/>
    <property type="project" value="TreeGrafter"/>
</dbReference>
<dbReference type="Proteomes" id="UP000189777">
    <property type="component" value="Unassembled WGS sequence"/>
</dbReference>
<dbReference type="InterPro" id="IPR000843">
    <property type="entry name" value="HTH_LacI"/>
</dbReference>
<dbReference type="Gene3D" id="1.10.260.40">
    <property type="entry name" value="lambda repressor-like DNA-binding domains"/>
    <property type="match status" value="1"/>
</dbReference>
<dbReference type="Pfam" id="PF13377">
    <property type="entry name" value="Peripla_BP_3"/>
    <property type="match status" value="1"/>
</dbReference>
<gene>
    <name evidence="6" type="ORF">SAMN04324258_1843</name>
</gene>
<evidence type="ECO:0000256" key="2">
    <source>
        <dbReference type="ARBA" id="ARBA00023015"/>
    </source>
</evidence>
<dbReference type="AlphaFoldDB" id="A0A1T5K5G7"/>
<dbReference type="InterPro" id="IPR028082">
    <property type="entry name" value="Peripla_BP_I"/>
</dbReference>
<dbReference type="SMART" id="SM00354">
    <property type="entry name" value="HTH_LACI"/>
    <property type="match status" value="1"/>
</dbReference>
<organism evidence="6 7">
    <name type="scientific">Krasilnikoviella flava</name>
    <dbReference type="NCBI Taxonomy" id="526729"/>
    <lineage>
        <taxon>Bacteria</taxon>
        <taxon>Bacillati</taxon>
        <taxon>Actinomycetota</taxon>
        <taxon>Actinomycetes</taxon>
        <taxon>Micrococcales</taxon>
        <taxon>Promicromonosporaceae</taxon>
        <taxon>Krasilnikoviella</taxon>
    </lineage>
</organism>
<dbReference type="InterPro" id="IPR010982">
    <property type="entry name" value="Lambda_DNA-bd_dom_sf"/>
</dbReference>
<keyword evidence="7" id="KW-1185">Reference proteome</keyword>
<evidence type="ECO:0000256" key="4">
    <source>
        <dbReference type="ARBA" id="ARBA00023163"/>
    </source>
</evidence>
<dbReference type="OrthoDB" id="9790412at2"/>
<evidence type="ECO:0000256" key="3">
    <source>
        <dbReference type="ARBA" id="ARBA00023125"/>
    </source>
</evidence>
<dbReference type="EMBL" id="FUZQ01000003">
    <property type="protein sequence ID" value="SKC58864.1"/>
    <property type="molecule type" value="Genomic_DNA"/>
</dbReference>
<reference evidence="6 7" key="1">
    <citation type="submission" date="2017-02" db="EMBL/GenBank/DDBJ databases">
        <authorList>
            <person name="Peterson S.W."/>
        </authorList>
    </citation>
    <scope>NUCLEOTIDE SEQUENCE [LARGE SCALE GENOMIC DNA]</scope>
    <source>
        <strain evidence="6 7">DSM 21481</strain>
    </source>
</reference>
<keyword evidence="2" id="KW-0805">Transcription regulation</keyword>
<keyword evidence="4" id="KW-0804">Transcription</keyword>
<dbReference type="PROSITE" id="PS50932">
    <property type="entry name" value="HTH_LACI_2"/>
    <property type="match status" value="1"/>
</dbReference>
<dbReference type="InterPro" id="IPR046335">
    <property type="entry name" value="LacI/GalR-like_sensor"/>
</dbReference>
<evidence type="ECO:0000259" key="5">
    <source>
        <dbReference type="PROSITE" id="PS50932"/>
    </source>
</evidence>
<dbReference type="Gene3D" id="3.40.50.2300">
    <property type="match status" value="2"/>
</dbReference>
<keyword evidence="1" id="KW-0678">Repressor</keyword>
<dbReference type="PANTHER" id="PTHR30146">
    <property type="entry name" value="LACI-RELATED TRANSCRIPTIONAL REPRESSOR"/>
    <property type="match status" value="1"/>
</dbReference>
<proteinExistence type="predicted"/>
<accession>A0A1T5K5G7</accession>
<dbReference type="PANTHER" id="PTHR30146:SF148">
    <property type="entry name" value="HTH-TYPE TRANSCRIPTIONAL REPRESSOR PURR-RELATED"/>
    <property type="match status" value="1"/>
</dbReference>
<dbReference type="SUPFAM" id="SSF53822">
    <property type="entry name" value="Periplasmic binding protein-like I"/>
    <property type="match status" value="1"/>
</dbReference>
<dbReference type="SUPFAM" id="SSF47413">
    <property type="entry name" value="lambda repressor-like DNA-binding domains"/>
    <property type="match status" value="1"/>
</dbReference>
<keyword evidence="3" id="KW-0238">DNA-binding</keyword>
<protein>
    <submittedName>
        <fullName evidence="6">Transcriptional regulator, LacI family</fullName>
    </submittedName>
</protein>
<evidence type="ECO:0000313" key="6">
    <source>
        <dbReference type="EMBL" id="SKC58864.1"/>
    </source>
</evidence>
<dbReference type="GO" id="GO:0003700">
    <property type="term" value="F:DNA-binding transcription factor activity"/>
    <property type="evidence" value="ECO:0007669"/>
    <property type="project" value="TreeGrafter"/>
</dbReference>
<dbReference type="Pfam" id="PF00356">
    <property type="entry name" value="LacI"/>
    <property type="match status" value="1"/>
</dbReference>
<feature type="domain" description="HTH lacI-type" evidence="5">
    <location>
        <begin position="6"/>
        <end position="64"/>
    </location>
</feature>
<sequence length="353" mass="38527">MPRRRITQADVAAMAGVSQATVSFVLNDSNPSGVRISEETRQRVRDAIRITGYSANPAAQRLAGGLTQILGVFTYESTFPQGGRDFYGPFLVGIEHAAEKLGVDILLFTSARVEDGRRRLTRDGWQRLGIADGCLLLGQHEDRGELQHLLDTNYPFVFIGKRGSDGGRLPYVGVDYVAATARQVDRLAALGHTRIGYVGSRGTDQPTLDRVEGYRATMKRHGLTVRFVELDDVAATAAEVADQRLTAVLVAPENSPEELADELERRGLRVPDDISVLLLGQPLHPRPGGRRWSGFSIPREEMGARALHLLSRLVAADTGRPARRDAPQVPDDELRQLLGCVDVDAETLAPPPA</sequence>
<dbReference type="STRING" id="526729.SAMN04324258_1843"/>
<dbReference type="RefSeq" id="WP_079573712.1">
    <property type="nucleotide sequence ID" value="NZ_FUZQ01000003.1"/>
</dbReference>
<dbReference type="CDD" id="cd06267">
    <property type="entry name" value="PBP1_LacI_sugar_binding-like"/>
    <property type="match status" value="1"/>
</dbReference>
<dbReference type="CDD" id="cd01392">
    <property type="entry name" value="HTH_LacI"/>
    <property type="match status" value="1"/>
</dbReference>
<evidence type="ECO:0000256" key="1">
    <source>
        <dbReference type="ARBA" id="ARBA00022491"/>
    </source>
</evidence>
<evidence type="ECO:0000313" key="7">
    <source>
        <dbReference type="Proteomes" id="UP000189777"/>
    </source>
</evidence>